<organism evidence="1 2">
    <name type="scientific">Camellia lanceoleosa</name>
    <dbReference type="NCBI Taxonomy" id="1840588"/>
    <lineage>
        <taxon>Eukaryota</taxon>
        <taxon>Viridiplantae</taxon>
        <taxon>Streptophyta</taxon>
        <taxon>Embryophyta</taxon>
        <taxon>Tracheophyta</taxon>
        <taxon>Spermatophyta</taxon>
        <taxon>Magnoliopsida</taxon>
        <taxon>eudicotyledons</taxon>
        <taxon>Gunneridae</taxon>
        <taxon>Pentapetalae</taxon>
        <taxon>asterids</taxon>
        <taxon>Ericales</taxon>
        <taxon>Theaceae</taxon>
        <taxon>Camellia</taxon>
    </lineage>
</organism>
<dbReference type="Proteomes" id="UP001060215">
    <property type="component" value="Chromosome 6"/>
</dbReference>
<accession>A0ACC0IGA3</accession>
<evidence type="ECO:0000313" key="2">
    <source>
        <dbReference type="Proteomes" id="UP001060215"/>
    </source>
</evidence>
<gene>
    <name evidence="1" type="ORF">LOK49_LG03G03150</name>
</gene>
<keyword evidence="2" id="KW-1185">Reference proteome</keyword>
<evidence type="ECO:0000313" key="1">
    <source>
        <dbReference type="EMBL" id="KAI8024397.1"/>
    </source>
</evidence>
<proteinExistence type="predicted"/>
<name>A0ACC0IGA3_9ERIC</name>
<dbReference type="EMBL" id="CM045763">
    <property type="protein sequence ID" value="KAI8024397.1"/>
    <property type="molecule type" value="Genomic_DNA"/>
</dbReference>
<comment type="caution">
    <text evidence="1">The sequence shown here is derived from an EMBL/GenBank/DDBJ whole genome shotgun (WGS) entry which is preliminary data.</text>
</comment>
<sequence>MVIAYTTIMPDQICQVLCKPPLLVVLANSSVLQVAEQATCALANLLLDNEVSEKAIPEEIILPATRVLREGTVDGKTHAAAAIAWLLHSRRIDSALTDCVNHAGTFLALVAFLESAHNGSAAMSKALDALAFLSRSEGASEHIKPAWAVLAEFPNSITPIVLCIADASALLQDKAIEILSRLCWAQPVVLGAFASGCISSIARRVIAASNQRVKFGGNCTSYLCCKNKSPESCG</sequence>
<protein>
    <submittedName>
        <fullName evidence="1">Protein CELLULOSE SYNTHASE INTERACTIVE 1</fullName>
    </submittedName>
</protein>
<reference evidence="1 2" key="1">
    <citation type="journal article" date="2022" name="Plant J.">
        <title>Chromosome-level genome of Camellia lanceoleosa provides a valuable resource for understanding genome evolution and self-incompatibility.</title>
        <authorList>
            <person name="Gong W."/>
            <person name="Xiao S."/>
            <person name="Wang L."/>
            <person name="Liao Z."/>
            <person name="Chang Y."/>
            <person name="Mo W."/>
            <person name="Hu G."/>
            <person name="Li W."/>
            <person name="Zhao G."/>
            <person name="Zhu H."/>
            <person name="Hu X."/>
            <person name="Ji K."/>
            <person name="Xiang X."/>
            <person name="Song Q."/>
            <person name="Yuan D."/>
            <person name="Jin S."/>
            <person name="Zhang L."/>
        </authorList>
    </citation>
    <scope>NUCLEOTIDE SEQUENCE [LARGE SCALE GENOMIC DNA]</scope>
    <source>
        <strain evidence="1">SQ_2022a</strain>
    </source>
</reference>